<keyword evidence="1" id="KW-0812">Transmembrane</keyword>
<dbReference type="OrthoDB" id="17977at2"/>
<feature type="transmembrane region" description="Helical" evidence="1">
    <location>
        <begin position="186"/>
        <end position="204"/>
    </location>
</feature>
<evidence type="ECO:0000313" key="3">
    <source>
        <dbReference type="Proteomes" id="UP000001260"/>
    </source>
</evidence>
<dbReference type="KEGG" id="cfe:BAE81083.1"/>
<dbReference type="EMBL" id="AP006861">
    <property type="protein sequence ID" value="BAE81083.1"/>
    <property type="molecule type" value="Genomic_DNA"/>
</dbReference>
<dbReference type="HOGENOM" id="CLU_935946_0_0_0"/>
<feature type="transmembrane region" description="Helical" evidence="1">
    <location>
        <begin position="89"/>
        <end position="107"/>
    </location>
</feature>
<protein>
    <recommendedName>
        <fullName evidence="4">Transmembrane protein</fullName>
    </recommendedName>
</protein>
<reference evidence="2 3" key="1">
    <citation type="journal article" date="2006" name="DNA Res.">
        <title>Genome sequence of the cat pathogen, Chlamydophila felis.</title>
        <authorList>
            <person name="Azuma Y."/>
            <person name="Hirakawa H."/>
            <person name="Yamashita A."/>
            <person name="Cai Y."/>
            <person name="Rahman M.A."/>
            <person name="Suzuki H."/>
            <person name="Mitaku S."/>
            <person name="Toh H."/>
            <person name="Goto S."/>
            <person name="Murakami T."/>
            <person name="Sugi K."/>
            <person name="Hayashi H."/>
            <person name="Fukushi H."/>
            <person name="Hattori M."/>
            <person name="Kuhara S."/>
            <person name="Shirai M."/>
        </authorList>
    </citation>
    <scope>NUCLEOTIDE SEQUENCE [LARGE SCALE GENOMIC DNA]</scope>
    <source>
        <strain evidence="2 3">Fe/C-56</strain>
    </source>
</reference>
<evidence type="ECO:0000313" key="2">
    <source>
        <dbReference type="EMBL" id="BAE81083.1"/>
    </source>
</evidence>
<dbReference type="AlphaFoldDB" id="Q255F5"/>
<sequence>MTSSVTFGTSSPTSLENVVSTQNLSESTNIPIESPQLPESKINGINISSHPPLSHLKILPYRPSPKTCMDHIRSVGEKISLFLRDNWKYILLYILAWALILACHHVMAVTLTIWLGIGLGIGVVFGIFTANVLDRKNKYKNTNSLWNLMNYGLQQLDPNGTRQILLATIIASISSLIYAIPEAVGFTIGACIGNQISILISYGLRLRDDDNYVADRAAFDKKVANIQKAINFYQLVKNQMIMQKQLSAIATQQNTPQMTSTLHSLQLQMNAPLPYIFDMPKMQHQDHLHFSDPDLVIASANQRILSLSQTLTYLRQEPNRVVEE</sequence>
<keyword evidence="1" id="KW-0472">Membrane</keyword>
<evidence type="ECO:0008006" key="4">
    <source>
        <dbReference type="Google" id="ProtNLM"/>
    </source>
</evidence>
<gene>
    <name evidence="2" type="ordered locus">CF0311</name>
</gene>
<organism evidence="2 3">
    <name type="scientific">Chlamydia felis (strain Fe/C-56)</name>
    <name type="common">Chlamydophila felis</name>
    <dbReference type="NCBI Taxonomy" id="264202"/>
    <lineage>
        <taxon>Bacteria</taxon>
        <taxon>Pseudomonadati</taxon>
        <taxon>Chlamydiota</taxon>
        <taxon>Chlamydiia</taxon>
        <taxon>Chlamydiales</taxon>
        <taxon>Chlamydiaceae</taxon>
        <taxon>Chlamydia/Chlamydophila group</taxon>
        <taxon>Chlamydia</taxon>
    </lineage>
</organism>
<evidence type="ECO:0000256" key="1">
    <source>
        <dbReference type="SAM" id="Phobius"/>
    </source>
</evidence>
<accession>Q255F5</accession>
<dbReference type="Proteomes" id="UP000001260">
    <property type="component" value="Chromosome"/>
</dbReference>
<keyword evidence="1" id="KW-1133">Transmembrane helix</keyword>
<keyword evidence="3" id="KW-1185">Reference proteome</keyword>
<name>Q255F5_CHLFF</name>
<proteinExistence type="predicted"/>
<feature type="transmembrane region" description="Helical" evidence="1">
    <location>
        <begin position="113"/>
        <end position="133"/>
    </location>
</feature>
<dbReference type="RefSeq" id="WP_011457864.1">
    <property type="nucleotide sequence ID" value="NC_007899.1"/>
</dbReference>
<feature type="transmembrane region" description="Helical" evidence="1">
    <location>
        <begin position="164"/>
        <end position="180"/>
    </location>
</feature>
<dbReference type="STRING" id="264202.gene:10544125"/>